<name>A0A1Q8QNW6_9FIRM</name>
<dbReference type="EMBL" id="MLBF01000036">
    <property type="protein sequence ID" value="OLN29043.1"/>
    <property type="molecule type" value="Genomic_DNA"/>
</dbReference>
<gene>
    <name evidence="1" type="ORF">DSOL_3704</name>
</gene>
<organism evidence="1 2">
    <name type="scientific">Desulfosporosinus metallidurans</name>
    <dbReference type="NCBI Taxonomy" id="1888891"/>
    <lineage>
        <taxon>Bacteria</taxon>
        <taxon>Bacillati</taxon>
        <taxon>Bacillota</taxon>
        <taxon>Clostridia</taxon>
        <taxon>Eubacteriales</taxon>
        <taxon>Desulfitobacteriaceae</taxon>
        <taxon>Desulfosporosinus</taxon>
    </lineage>
</organism>
<evidence type="ECO:0000313" key="1">
    <source>
        <dbReference type="EMBL" id="OLN29043.1"/>
    </source>
</evidence>
<dbReference type="Proteomes" id="UP000186102">
    <property type="component" value="Unassembled WGS sequence"/>
</dbReference>
<dbReference type="AlphaFoldDB" id="A0A1Q8QNW6"/>
<proteinExistence type="predicted"/>
<accession>A0A1Q8QNW6</accession>
<keyword evidence="2" id="KW-1185">Reference proteome</keyword>
<evidence type="ECO:0000313" key="2">
    <source>
        <dbReference type="Proteomes" id="UP000186102"/>
    </source>
</evidence>
<comment type="caution">
    <text evidence="1">The sequence shown here is derived from an EMBL/GenBank/DDBJ whole genome shotgun (WGS) entry which is preliminary data.</text>
</comment>
<protein>
    <submittedName>
        <fullName evidence="1">Uncharacterized protein</fullName>
    </submittedName>
</protein>
<sequence length="43" mass="5040">MILSYDKVIEREEGESIFRQQRVEANQESGHKMALLIGKYWVG</sequence>
<reference evidence="1 2" key="1">
    <citation type="submission" date="2016-09" db="EMBL/GenBank/DDBJ databases">
        <title>Complete genome of Desulfosporosinus sp. OL.</title>
        <authorList>
            <person name="Mardanov A."/>
            <person name="Beletsky A."/>
            <person name="Panova A."/>
            <person name="Karnachuk O."/>
            <person name="Ravin N."/>
        </authorList>
    </citation>
    <scope>NUCLEOTIDE SEQUENCE [LARGE SCALE GENOMIC DNA]</scope>
    <source>
        <strain evidence="1 2">OL</strain>
    </source>
</reference>